<keyword evidence="2" id="KW-0812">Transmembrane</keyword>
<feature type="compositionally biased region" description="Basic and acidic residues" evidence="1">
    <location>
        <begin position="203"/>
        <end position="220"/>
    </location>
</feature>
<dbReference type="AlphaFoldDB" id="A0A915AGI5"/>
<evidence type="ECO:0000313" key="4">
    <source>
        <dbReference type="WBParaSite" id="PgR006_g148_t03"/>
    </source>
</evidence>
<proteinExistence type="predicted"/>
<dbReference type="Proteomes" id="UP000887569">
    <property type="component" value="Unplaced"/>
</dbReference>
<evidence type="ECO:0000256" key="1">
    <source>
        <dbReference type="SAM" id="MobiDB-lite"/>
    </source>
</evidence>
<feature type="compositionally biased region" description="Low complexity" evidence="1">
    <location>
        <begin position="260"/>
        <end position="269"/>
    </location>
</feature>
<keyword evidence="2" id="KW-0472">Membrane</keyword>
<accession>A0A915AGI5</accession>
<evidence type="ECO:0000256" key="2">
    <source>
        <dbReference type="SAM" id="Phobius"/>
    </source>
</evidence>
<dbReference type="WBParaSite" id="PgR006_g148_t03">
    <property type="protein sequence ID" value="PgR006_g148_t03"/>
    <property type="gene ID" value="PgR006_g148"/>
</dbReference>
<protein>
    <submittedName>
        <fullName evidence="4">Uncharacterized protein</fullName>
    </submittedName>
</protein>
<feature type="compositionally biased region" description="Polar residues" evidence="1">
    <location>
        <begin position="245"/>
        <end position="259"/>
    </location>
</feature>
<feature type="transmembrane region" description="Helical" evidence="2">
    <location>
        <begin position="28"/>
        <end position="54"/>
    </location>
</feature>
<organism evidence="3 4">
    <name type="scientific">Parascaris univalens</name>
    <name type="common">Nematode worm</name>
    <dbReference type="NCBI Taxonomy" id="6257"/>
    <lineage>
        <taxon>Eukaryota</taxon>
        <taxon>Metazoa</taxon>
        <taxon>Ecdysozoa</taxon>
        <taxon>Nematoda</taxon>
        <taxon>Chromadorea</taxon>
        <taxon>Rhabditida</taxon>
        <taxon>Spirurina</taxon>
        <taxon>Ascaridomorpha</taxon>
        <taxon>Ascaridoidea</taxon>
        <taxon>Ascarididae</taxon>
        <taxon>Parascaris</taxon>
    </lineage>
</organism>
<evidence type="ECO:0000313" key="3">
    <source>
        <dbReference type="Proteomes" id="UP000887569"/>
    </source>
</evidence>
<feature type="region of interest" description="Disordered" evidence="1">
    <location>
        <begin position="197"/>
        <end position="221"/>
    </location>
</feature>
<feature type="region of interest" description="Disordered" evidence="1">
    <location>
        <begin position="245"/>
        <end position="275"/>
    </location>
</feature>
<dbReference type="Pfam" id="PF09612">
    <property type="entry name" value="HtrL_YibB"/>
    <property type="match status" value="1"/>
</dbReference>
<sequence>MVSGQIIFSGIKEGGWCSVWAMRKIRLMWIIAALLTTIVITNLIVIYNIVRLFLNDRAKTKMMSVLTTTTNNYPNDTALSTKFAATIISYNETTEPQIKTHSTVIPYSRIRKYRRKYRFDKKRGKYVRIRKKPTTTNIINNADATRKFQVKINSINGMNLSTIASKKNDDLRQSVQDSNESMKNTTEPLITELPAKQATITISHDERSPSENRRDNELNDKNPVWEAETIEPLLFTLLVKSTLSNGGTTQTPSTAAQVVSKSTSKPLKSSTDRPHTRVTTAGHINVHFVRGPSHLLGIQFHAATTERPGFAAASRVATSDDSTANIARSTIGAPTIATTTTTITSSLKTTTSPAPTIAPTTSAPAVLARSFPVTRTTAIPISSDEINLAVTASTKTISAARSSTTTPIWYTTTATAAATTATTVDRRPLRLSGFTIVTALLDIGRGGWWEYRRPLEKYYRYLDNLLELKVNLMIFVDQKSVDYIHERRKRFHLERLTKVITITLAELPLHQYINQISQIIDYEQRGNGWKPEWDDSMRVHPEAKSATYDILVNSKSFFLYNASIENPFMTENFIWLDAGYGHGNRAIFPRDFNWNPSLPPEKISLIKVTPDFDKISRYSIKDLYRKDWAVISGGFLGGNRYAINRFHRFYHRLVLDLISQRFVDDDQTALVLLIQQQPTLFNVVHGDWFDAFRLFTAKS</sequence>
<name>A0A915AGI5_PARUN</name>
<keyword evidence="3" id="KW-1185">Reference proteome</keyword>
<dbReference type="InterPro" id="IPR011735">
    <property type="entry name" value="WlaTC/HtrL_glycosyltransf"/>
</dbReference>
<reference evidence="4" key="1">
    <citation type="submission" date="2022-11" db="UniProtKB">
        <authorList>
            <consortium name="WormBaseParasite"/>
        </authorList>
    </citation>
    <scope>IDENTIFICATION</scope>
</reference>
<keyword evidence="2" id="KW-1133">Transmembrane helix</keyword>